<feature type="transmembrane region" description="Helical" evidence="5">
    <location>
        <begin position="240"/>
        <end position="262"/>
    </location>
</feature>
<sequence length="320" mass="34660">MLLEAATFIVGFVVLIKGADFLVKGGSSLGKRFGMSDLVIGLTIVSFGTSMPELLVNVISSLQGSSELAIGNVLGSNIANILLILGVSALVCPLPITRNTYFIEIPFSLTATLLVGFLANASLFYHVTDLYISRFDGVVLLFFFFLFLGYIFMTTKEKKEAAFKTTYKEESLFKSIGLTTLGILGLYFGGDWIVDGALYFAGYFDVSESFIGLTVVALGTSLPELVTSAVAAFKKNTDIAVGNVVGSNIFNMLWILGASAVIKPLPFDVISNTDILMIIASSSMLIMAVVIGKRPVISRPEAIFFLIFYFAYIYYLVDRG</sequence>
<evidence type="ECO:0000313" key="7">
    <source>
        <dbReference type="EMBL" id="MDN5205224.1"/>
    </source>
</evidence>
<keyword evidence="3 5" id="KW-1133">Transmembrane helix</keyword>
<dbReference type="Proteomes" id="UP001172082">
    <property type="component" value="Unassembled WGS sequence"/>
</dbReference>
<dbReference type="PANTHER" id="PTHR10846:SF8">
    <property type="entry name" value="INNER MEMBRANE PROTEIN YRBG"/>
    <property type="match status" value="1"/>
</dbReference>
<feature type="transmembrane region" description="Helical" evidence="5">
    <location>
        <begin position="101"/>
        <end position="125"/>
    </location>
</feature>
<evidence type="ECO:0000256" key="5">
    <source>
        <dbReference type="SAM" id="Phobius"/>
    </source>
</evidence>
<organism evidence="7 8">
    <name type="scientific">Splendidivirga corallicola</name>
    <dbReference type="NCBI Taxonomy" id="3051826"/>
    <lineage>
        <taxon>Bacteria</taxon>
        <taxon>Pseudomonadati</taxon>
        <taxon>Bacteroidota</taxon>
        <taxon>Cytophagia</taxon>
        <taxon>Cytophagales</taxon>
        <taxon>Splendidivirgaceae</taxon>
        <taxon>Splendidivirga</taxon>
    </lineage>
</organism>
<dbReference type="InterPro" id="IPR044880">
    <property type="entry name" value="NCX_ion-bd_dom_sf"/>
</dbReference>
<feature type="domain" description="Sodium/calcium exchanger membrane region" evidence="6">
    <location>
        <begin position="5"/>
        <end position="152"/>
    </location>
</feature>
<feature type="transmembrane region" description="Helical" evidence="5">
    <location>
        <begin position="131"/>
        <end position="152"/>
    </location>
</feature>
<feature type="transmembrane region" description="Helical" evidence="5">
    <location>
        <begin position="35"/>
        <end position="56"/>
    </location>
</feature>
<dbReference type="InterPro" id="IPR004481">
    <property type="entry name" value="K/Na/Ca-exchanger"/>
</dbReference>
<dbReference type="PANTHER" id="PTHR10846">
    <property type="entry name" value="SODIUM/POTASSIUM/CALCIUM EXCHANGER"/>
    <property type="match status" value="1"/>
</dbReference>
<feature type="transmembrane region" description="Helical" evidence="5">
    <location>
        <begin position="210"/>
        <end position="233"/>
    </location>
</feature>
<evidence type="ECO:0000256" key="3">
    <source>
        <dbReference type="ARBA" id="ARBA00022989"/>
    </source>
</evidence>
<gene>
    <name evidence="7" type="ORF">QQ008_27825</name>
</gene>
<dbReference type="Pfam" id="PF01699">
    <property type="entry name" value="Na_Ca_ex"/>
    <property type="match status" value="2"/>
</dbReference>
<evidence type="ECO:0000259" key="6">
    <source>
        <dbReference type="Pfam" id="PF01699"/>
    </source>
</evidence>
<feature type="transmembrane region" description="Helical" evidence="5">
    <location>
        <begin position="6"/>
        <end position="23"/>
    </location>
</feature>
<comment type="caution">
    <text evidence="7">The sequence shown here is derived from an EMBL/GenBank/DDBJ whole genome shotgun (WGS) entry which is preliminary data.</text>
</comment>
<dbReference type="NCBIfam" id="TIGR00367">
    <property type="entry name" value="calcium/sodium antiporter"/>
    <property type="match status" value="1"/>
</dbReference>
<dbReference type="Gene3D" id="1.20.1420.30">
    <property type="entry name" value="NCX, central ion-binding region"/>
    <property type="match status" value="1"/>
</dbReference>
<evidence type="ECO:0000256" key="1">
    <source>
        <dbReference type="ARBA" id="ARBA00004141"/>
    </source>
</evidence>
<feature type="transmembrane region" description="Helical" evidence="5">
    <location>
        <begin position="68"/>
        <end position="94"/>
    </location>
</feature>
<feature type="domain" description="Sodium/calcium exchanger membrane region" evidence="6">
    <location>
        <begin position="175"/>
        <end position="316"/>
    </location>
</feature>
<keyword evidence="4 5" id="KW-0472">Membrane</keyword>
<dbReference type="InterPro" id="IPR004837">
    <property type="entry name" value="NaCa_Exmemb"/>
</dbReference>
<accession>A0ABT8KWS2</accession>
<comment type="subcellular location">
    <subcellularLocation>
        <location evidence="1">Membrane</location>
        <topology evidence="1">Multi-pass membrane protein</topology>
    </subcellularLocation>
</comment>
<reference evidence="7" key="1">
    <citation type="submission" date="2023-06" db="EMBL/GenBank/DDBJ databases">
        <title>Genomic of Parafulvivirga corallium.</title>
        <authorList>
            <person name="Wang G."/>
        </authorList>
    </citation>
    <scope>NUCLEOTIDE SEQUENCE</scope>
    <source>
        <strain evidence="7">BMA10</strain>
    </source>
</reference>
<keyword evidence="2 5" id="KW-0812">Transmembrane</keyword>
<dbReference type="RefSeq" id="WP_346755245.1">
    <property type="nucleotide sequence ID" value="NZ_JAUJEA010000015.1"/>
</dbReference>
<evidence type="ECO:0000256" key="4">
    <source>
        <dbReference type="ARBA" id="ARBA00023136"/>
    </source>
</evidence>
<evidence type="ECO:0000313" key="8">
    <source>
        <dbReference type="Proteomes" id="UP001172082"/>
    </source>
</evidence>
<feature type="transmembrane region" description="Helical" evidence="5">
    <location>
        <begin position="172"/>
        <end position="190"/>
    </location>
</feature>
<keyword evidence="8" id="KW-1185">Reference proteome</keyword>
<dbReference type="EMBL" id="JAUJEA010000015">
    <property type="protein sequence ID" value="MDN5205224.1"/>
    <property type="molecule type" value="Genomic_DNA"/>
</dbReference>
<protein>
    <submittedName>
        <fullName evidence="7">Calcium/sodium antiporter</fullName>
    </submittedName>
</protein>
<feature type="transmembrane region" description="Helical" evidence="5">
    <location>
        <begin position="274"/>
        <end position="292"/>
    </location>
</feature>
<name>A0ABT8KWS2_9BACT</name>
<proteinExistence type="predicted"/>
<feature type="transmembrane region" description="Helical" evidence="5">
    <location>
        <begin position="299"/>
        <end position="317"/>
    </location>
</feature>
<evidence type="ECO:0000256" key="2">
    <source>
        <dbReference type="ARBA" id="ARBA00022692"/>
    </source>
</evidence>